<dbReference type="Pfam" id="PF03446">
    <property type="entry name" value="NAD_binding_2"/>
    <property type="match status" value="1"/>
</dbReference>
<evidence type="ECO:0000256" key="1">
    <source>
        <dbReference type="ARBA" id="ARBA00023002"/>
    </source>
</evidence>
<dbReference type="InterPro" id="IPR036291">
    <property type="entry name" value="NAD(P)-bd_dom_sf"/>
</dbReference>
<evidence type="ECO:0000313" key="5">
    <source>
        <dbReference type="EMBL" id="GHF04719.1"/>
    </source>
</evidence>
<dbReference type="InterPro" id="IPR008927">
    <property type="entry name" value="6-PGluconate_DH-like_C_sf"/>
</dbReference>
<organism evidence="5 6">
    <name type="scientific">Aliiroseovarius zhejiangensis</name>
    <dbReference type="NCBI Taxonomy" id="1632025"/>
    <lineage>
        <taxon>Bacteria</taxon>
        <taxon>Pseudomonadati</taxon>
        <taxon>Pseudomonadota</taxon>
        <taxon>Alphaproteobacteria</taxon>
        <taxon>Rhodobacterales</taxon>
        <taxon>Paracoccaceae</taxon>
        <taxon>Aliiroseovarius</taxon>
    </lineage>
</organism>
<dbReference type="PIRSF" id="PIRSF000103">
    <property type="entry name" value="HIBADH"/>
    <property type="match status" value="1"/>
</dbReference>
<dbReference type="PANTHER" id="PTHR43060">
    <property type="entry name" value="3-HYDROXYISOBUTYRATE DEHYDROGENASE-LIKE 1, MITOCHONDRIAL-RELATED"/>
    <property type="match status" value="1"/>
</dbReference>
<dbReference type="InterPro" id="IPR015815">
    <property type="entry name" value="HIBADH-related"/>
</dbReference>
<gene>
    <name evidence="5" type="ORF">GCM10016455_27500</name>
</gene>
<dbReference type="InterPro" id="IPR006115">
    <property type="entry name" value="6PGDH_NADP-bd"/>
</dbReference>
<accession>A0ABQ3J6R9</accession>
<comment type="caution">
    <text evidence="5">The sequence shown here is derived from an EMBL/GenBank/DDBJ whole genome shotgun (WGS) entry which is preliminary data.</text>
</comment>
<feature type="domain" description="3-hydroxyisobutyrate dehydrogenase-like NAD-binding" evidence="4">
    <location>
        <begin position="174"/>
        <end position="292"/>
    </location>
</feature>
<keyword evidence="6" id="KW-1185">Reference proteome</keyword>
<name>A0ABQ3J6R9_9RHOB</name>
<keyword evidence="2" id="KW-0520">NAD</keyword>
<dbReference type="SUPFAM" id="SSF51735">
    <property type="entry name" value="NAD(P)-binding Rossmann-fold domains"/>
    <property type="match status" value="1"/>
</dbReference>
<sequence length="329" mass="34949">MYLARLHAAKDENVKIGFIGLGNVGGKLAGSLLRNGRDLTVLDLDPDRVADFVARGAKASDDASDLMQGCDIVITCLPSPAASAAVVGQMLEHVRPGKIWLEMSTTDEAEVKRLGAEVIARGGAAVDCPVSGGCHRADTGNISIFAGCDRATFERVLPLLTTMGRRVLHTGPLGSASVLKVMTNYLATANLLTCCEALVTMKAAGLDLATTYEAIKISSGTSFVHETESQVILNGSRDISFTMDLVKKDIGLFQAIADRAGVPLEISPLMVEIFNDGIARYGDRAQSDDIIRRLEEATGLDITAPGFPAEMVDDEPEEPGYEVVPRGRS</sequence>
<protein>
    <submittedName>
        <fullName evidence="5">3-hydroxyisobutyrate dehydrogenase</fullName>
    </submittedName>
</protein>
<dbReference type="Gene3D" id="1.10.1040.10">
    <property type="entry name" value="N-(1-d-carboxylethyl)-l-norvaline Dehydrogenase, domain 2"/>
    <property type="match status" value="1"/>
</dbReference>
<evidence type="ECO:0000313" key="6">
    <source>
        <dbReference type="Proteomes" id="UP000609802"/>
    </source>
</evidence>
<proteinExistence type="predicted"/>
<keyword evidence="1" id="KW-0560">Oxidoreductase</keyword>
<dbReference type="InterPro" id="IPR013328">
    <property type="entry name" value="6PGD_dom2"/>
</dbReference>
<dbReference type="PANTHER" id="PTHR43060:SF15">
    <property type="entry name" value="3-HYDROXYISOBUTYRATE DEHYDROGENASE-LIKE 1, MITOCHONDRIAL-RELATED"/>
    <property type="match status" value="1"/>
</dbReference>
<dbReference type="Proteomes" id="UP000609802">
    <property type="component" value="Unassembled WGS sequence"/>
</dbReference>
<reference evidence="6" key="1">
    <citation type="journal article" date="2019" name="Int. J. Syst. Evol. Microbiol.">
        <title>The Global Catalogue of Microorganisms (GCM) 10K type strain sequencing project: providing services to taxonomists for standard genome sequencing and annotation.</title>
        <authorList>
            <consortium name="The Broad Institute Genomics Platform"/>
            <consortium name="The Broad Institute Genome Sequencing Center for Infectious Disease"/>
            <person name="Wu L."/>
            <person name="Ma J."/>
        </authorList>
    </citation>
    <scope>NUCLEOTIDE SEQUENCE [LARGE SCALE GENOMIC DNA]</scope>
    <source>
        <strain evidence="6">KCTC 42443</strain>
    </source>
</reference>
<evidence type="ECO:0000259" key="4">
    <source>
        <dbReference type="Pfam" id="PF14833"/>
    </source>
</evidence>
<dbReference type="Pfam" id="PF14833">
    <property type="entry name" value="NAD_binding_11"/>
    <property type="match status" value="1"/>
</dbReference>
<evidence type="ECO:0000259" key="3">
    <source>
        <dbReference type="Pfam" id="PF03446"/>
    </source>
</evidence>
<evidence type="ECO:0000256" key="2">
    <source>
        <dbReference type="ARBA" id="ARBA00023027"/>
    </source>
</evidence>
<dbReference type="EMBL" id="BNCH01000007">
    <property type="protein sequence ID" value="GHF04719.1"/>
    <property type="molecule type" value="Genomic_DNA"/>
</dbReference>
<dbReference type="InterPro" id="IPR029154">
    <property type="entry name" value="HIBADH-like_NADP-bd"/>
</dbReference>
<dbReference type="Gene3D" id="3.40.50.720">
    <property type="entry name" value="NAD(P)-binding Rossmann-like Domain"/>
    <property type="match status" value="1"/>
</dbReference>
<dbReference type="SUPFAM" id="SSF48179">
    <property type="entry name" value="6-phosphogluconate dehydrogenase C-terminal domain-like"/>
    <property type="match status" value="1"/>
</dbReference>
<feature type="domain" description="6-phosphogluconate dehydrogenase NADP-binding" evidence="3">
    <location>
        <begin position="15"/>
        <end position="171"/>
    </location>
</feature>